<reference evidence="1" key="2">
    <citation type="journal article" date="2022" name="Microb. Genom.">
        <title>A chromosome-scale genome assembly of the tomato pathogen Cladosporium fulvum reveals a compartmentalized genome architecture and the presence of a dispensable chromosome.</title>
        <authorList>
            <person name="Zaccaron A.Z."/>
            <person name="Chen L.H."/>
            <person name="Samaras A."/>
            <person name="Stergiopoulos I."/>
        </authorList>
    </citation>
    <scope>NUCLEOTIDE SEQUENCE</scope>
    <source>
        <strain evidence="1">Race5_Kim</strain>
    </source>
</reference>
<dbReference type="KEGG" id="ffu:CLAFUR5_13719"/>
<evidence type="ECO:0000313" key="2">
    <source>
        <dbReference type="Proteomes" id="UP000756132"/>
    </source>
</evidence>
<reference evidence="1" key="1">
    <citation type="submission" date="2021-12" db="EMBL/GenBank/DDBJ databases">
        <authorList>
            <person name="Zaccaron A."/>
            <person name="Stergiopoulos I."/>
        </authorList>
    </citation>
    <scope>NUCLEOTIDE SEQUENCE</scope>
    <source>
        <strain evidence="1">Race5_Kim</strain>
    </source>
</reference>
<accession>A0A9Q8PL56</accession>
<sequence>MSVLPSSPDPSSPLHYPSSRTALLLLDYHNSVVDICGETGLSAVRQARILRDWAICQEIPVIHCLVDVNGTRLPTAKGGDHLRSFLAAAEGEAGEEHIDLRFLDGEKEVRVLRQPGLRSGLKSQGIGELLGERNIKASLQRGTLTMCW</sequence>
<name>A0A9Q8PL56_PASFU</name>
<dbReference type="Proteomes" id="UP000756132">
    <property type="component" value="Chromosome 12"/>
</dbReference>
<dbReference type="OrthoDB" id="1739143at2759"/>
<dbReference type="RefSeq" id="XP_047768849.1">
    <property type="nucleotide sequence ID" value="XM_047912867.1"/>
</dbReference>
<proteinExistence type="predicted"/>
<keyword evidence="2" id="KW-1185">Reference proteome</keyword>
<dbReference type="EMBL" id="CP090174">
    <property type="protein sequence ID" value="UJO24483.1"/>
    <property type="molecule type" value="Genomic_DNA"/>
</dbReference>
<organism evidence="1 2">
    <name type="scientific">Passalora fulva</name>
    <name type="common">Tomato leaf mold</name>
    <name type="synonym">Cladosporium fulvum</name>
    <dbReference type="NCBI Taxonomy" id="5499"/>
    <lineage>
        <taxon>Eukaryota</taxon>
        <taxon>Fungi</taxon>
        <taxon>Dikarya</taxon>
        <taxon>Ascomycota</taxon>
        <taxon>Pezizomycotina</taxon>
        <taxon>Dothideomycetes</taxon>
        <taxon>Dothideomycetidae</taxon>
        <taxon>Mycosphaerellales</taxon>
        <taxon>Mycosphaerellaceae</taxon>
        <taxon>Fulvia</taxon>
    </lineage>
</organism>
<evidence type="ECO:0000313" key="1">
    <source>
        <dbReference type="EMBL" id="UJO24483.1"/>
    </source>
</evidence>
<protein>
    <submittedName>
        <fullName evidence="1">Uncharacterized protein</fullName>
    </submittedName>
</protein>
<dbReference type="GeneID" id="71993597"/>
<dbReference type="AlphaFoldDB" id="A0A9Q8PL56"/>
<gene>
    <name evidence="1" type="ORF">CLAFUR5_13719</name>
</gene>